<proteinExistence type="predicted"/>
<feature type="compositionally biased region" description="Low complexity" evidence="1">
    <location>
        <begin position="59"/>
        <end position="70"/>
    </location>
</feature>
<feature type="region of interest" description="Disordered" evidence="1">
    <location>
        <begin position="45"/>
        <end position="107"/>
    </location>
</feature>
<name>E3KXL3_PUCGT</name>
<dbReference type="EMBL" id="DS178319">
    <property type="protein sequence ID" value="EFP89075.2"/>
    <property type="molecule type" value="Genomic_DNA"/>
</dbReference>
<dbReference type="RefSeq" id="XP_003333494.2">
    <property type="nucleotide sequence ID" value="XM_003333446.2"/>
</dbReference>
<sequence length="854" mass="97953">MERAFALALIWWLQIQLLLATSTSNAASNIDAALAGSVQSLDQGSLEDMRTTTRSGRVPTLLPLLPTSHSPPRDEQNTPTSTTGAKPRALIAIGDRNTDLDSGNGKRKRLTLSSCEIEDNQEIYQLASGKHIVELKLFKASPPLNKPRGGLLGSSRSAFRKWNDEGTNNSLGTSYHSSHTFSHGLNPIPDIDSRGASYLNPTYEKRRQSNEAITRSPGHNHASINLTPSVIQPHSTHLDRPEQFQNSNDAIPGSVQHGHGNIVAVTERSPSVSKNTIREFNVEHMNLKVWAWISIIYEHIGAQVASEFDRHAKKIMIEFKADFLPQLYHPSINVIQQSDSILLENQITAFITSLWAVNLRVLECFGSKRSRMIYLQEQKNLIRWFTSFLLTCNQFTSTGPSNRGMFEPWIGSEGLSLHQKIMEAIQLNEGQAIYKVYREHLTPKALPISPKDLLINKAVVTVLGFYYKNYNPVKWDYIFEEDGEFVIKFSNFGAEWKDRPYLKYPIEYYARDLAGSLLPWKLPGQPDIMKNFANYLKSGLVKFEKWVSPLDLFALRADTAIGEIRNFKIRHNFYMEEDQDETLWAWIARLKLDGKAELHDTYKPDLTLMRTLIARKLEFAARKTFNDEAEGRRFLMVSDKQALARLERLFDLLWAINGKFLESIGAEVSGQRFRKEQKRVQFYLQFMFLEENNDESGSRLRQFLDQNRGAAPEALHQNRTSTSKSLYKTPSELIMELIFLKENKVIYQVKRTEMHRGRSATIFEMDLIMSKTIVAILGFYYKNENHEKWKLLFKHDTDMFKWLVKSSTRLYYSSMPYCNPGQTSSEMRALQLIPWAEKLEHSIKTSSQKQLISL</sequence>
<evidence type="ECO:0000256" key="2">
    <source>
        <dbReference type="SAM" id="SignalP"/>
    </source>
</evidence>
<feature type="signal peptide" evidence="2">
    <location>
        <begin position="1"/>
        <end position="20"/>
    </location>
</feature>
<evidence type="ECO:0000313" key="3">
    <source>
        <dbReference type="EMBL" id="EFP89075.2"/>
    </source>
</evidence>
<gene>
    <name evidence="3" type="ORF">PGTG_14916</name>
</gene>
<dbReference type="GeneID" id="10546544"/>
<protein>
    <submittedName>
        <fullName evidence="3">Uncharacterized protein</fullName>
    </submittedName>
</protein>
<keyword evidence="4" id="KW-1185">Reference proteome</keyword>
<reference key="1">
    <citation type="submission" date="2007-01" db="EMBL/GenBank/DDBJ databases">
        <title>The Genome Sequence of Puccinia graminis f. sp. tritici Strain CRL 75-36-700-3.</title>
        <authorList>
            <consortium name="The Broad Institute Genome Sequencing Platform"/>
            <person name="Birren B."/>
            <person name="Lander E."/>
            <person name="Galagan J."/>
            <person name="Nusbaum C."/>
            <person name="Devon K."/>
            <person name="Cuomo C."/>
            <person name="Jaffe D."/>
            <person name="Butler J."/>
            <person name="Alvarez P."/>
            <person name="Gnerre S."/>
            <person name="Grabherr M."/>
            <person name="Mauceli E."/>
            <person name="Brockman W."/>
            <person name="Young S."/>
            <person name="LaButti K."/>
            <person name="Sykes S."/>
            <person name="DeCaprio D."/>
            <person name="Crawford M."/>
            <person name="Koehrsen M."/>
            <person name="Engels R."/>
            <person name="Montgomery P."/>
            <person name="Pearson M."/>
            <person name="Howarth C."/>
            <person name="Larson L."/>
            <person name="White J."/>
            <person name="Zeng Q."/>
            <person name="Kodira C."/>
            <person name="Yandava C."/>
            <person name="Alvarado L."/>
            <person name="O'Leary S."/>
            <person name="Szabo L."/>
            <person name="Dean R."/>
            <person name="Schein J."/>
        </authorList>
    </citation>
    <scope>NUCLEOTIDE SEQUENCE</scope>
    <source>
        <strain>CRL 75-36-700-3</strain>
    </source>
</reference>
<dbReference type="OrthoDB" id="2496708at2759"/>
<dbReference type="KEGG" id="pgr:PGTG_14916"/>
<evidence type="ECO:0000256" key="1">
    <source>
        <dbReference type="SAM" id="MobiDB-lite"/>
    </source>
</evidence>
<reference evidence="4" key="2">
    <citation type="journal article" date="2011" name="Proc. Natl. Acad. Sci. U.S.A.">
        <title>Obligate biotrophy features unraveled by the genomic analysis of rust fungi.</title>
        <authorList>
            <person name="Duplessis S."/>
            <person name="Cuomo C.A."/>
            <person name="Lin Y.-C."/>
            <person name="Aerts A."/>
            <person name="Tisserant E."/>
            <person name="Veneault-Fourrey C."/>
            <person name="Joly D.L."/>
            <person name="Hacquard S."/>
            <person name="Amselem J."/>
            <person name="Cantarel B.L."/>
            <person name="Chiu R."/>
            <person name="Coutinho P.M."/>
            <person name="Feau N."/>
            <person name="Field M."/>
            <person name="Frey P."/>
            <person name="Gelhaye E."/>
            <person name="Goldberg J."/>
            <person name="Grabherr M.G."/>
            <person name="Kodira C.D."/>
            <person name="Kohler A."/>
            <person name="Kuees U."/>
            <person name="Lindquist E.A."/>
            <person name="Lucas S.M."/>
            <person name="Mago R."/>
            <person name="Mauceli E."/>
            <person name="Morin E."/>
            <person name="Murat C."/>
            <person name="Pangilinan J.L."/>
            <person name="Park R."/>
            <person name="Pearson M."/>
            <person name="Quesneville H."/>
            <person name="Rouhier N."/>
            <person name="Sakthikumar S."/>
            <person name="Salamov A.A."/>
            <person name="Schmutz J."/>
            <person name="Selles B."/>
            <person name="Shapiro H."/>
            <person name="Tanguay P."/>
            <person name="Tuskan G.A."/>
            <person name="Henrissat B."/>
            <person name="Van de Peer Y."/>
            <person name="Rouze P."/>
            <person name="Ellis J.G."/>
            <person name="Dodds P.N."/>
            <person name="Schein J.E."/>
            <person name="Zhong S."/>
            <person name="Hamelin R.C."/>
            <person name="Grigoriev I.V."/>
            <person name="Szabo L.J."/>
            <person name="Martin F."/>
        </authorList>
    </citation>
    <scope>NUCLEOTIDE SEQUENCE [LARGE SCALE GENOMIC DNA]</scope>
    <source>
        <strain evidence="4">CRL 75-36-700-3 / race SCCL</strain>
    </source>
</reference>
<dbReference type="AlphaFoldDB" id="E3KXL3"/>
<dbReference type="HOGENOM" id="CLU_342598_0_0_1"/>
<evidence type="ECO:0000313" key="4">
    <source>
        <dbReference type="Proteomes" id="UP000008783"/>
    </source>
</evidence>
<accession>E3KXL3</accession>
<dbReference type="InParanoid" id="E3KXL3"/>
<keyword evidence="2" id="KW-0732">Signal</keyword>
<dbReference type="VEuPathDB" id="FungiDB:PGTG_14916"/>
<dbReference type="Proteomes" id="UP000008783">
    <property type="component" value="Unassembled WGS sequence"/>
</dbReference>
<feature type="region of interest" description="Disordered" evidence="1">
    <location>
        <begin position="206"/>
        <end position="226"/>
    </location>
</feature>
<organism evidence="3 4">
    <name type="scientific">Puccinia graminis f. sp. tritici (strain CRL 75-36-700-3 / race SCCL)</name>
    <name type="common">Black stem rust fungus</name>
    <dbReference type="NCBI Taxonomy" id="418459"/>
    <lineage>
        <taxon>Eukaryota</taxon>
        <taxon>Fungi</taxon>
        <taxon>Dikarya</taxon>
        <taxon>Basidiomycota</taxon>
        <taxon>Pucciniomycotina</taxon>
        <taxon>Pucciniomycetes</taxon>
        <taxon>Pucciniales</taxon>
        <taxon>Pucciniaceae</taxon>
        <taxon>Puccinia</taxon>
    </lineage>
</organism>
<feature type="chain" id="PRO_5003172924" evidence="2">
    <location>
        <begin position="21"/>
        <end position="854"/>
    </location>
</feature>